<feature type="region of interest" description="Disordered" evidence="7">
    <location>
        <begin position="97"/>
        <end position="157"/>
    </location>
</feature>
<evidence type="ECO:0000256" key="7">
    <source>
        <dbReference type="SAM" id="MobiDB-lite"/>
    </source>
</evidence>
<dbReference type="InterPro" id="IPR003034">
    <property type="entry name" value="SAP_dom"/>
</dbReference>
<sequence length="981" mass="108737">MPPLKSSAAFHQQRRGLDRAQSAHGRKQRIRSESGSPEAIRMRILDEKLPSKHAQHRNVRLADDSNNRMAHRAGPVEPVHRNILPVDACFKQAVTQRRFPKPSGGNSSCDEDSNDRLSPRQSESRERPLGIQPSAEKPAGSDLASPTEVPPSVLPFHLSSIRPNSSVQRTFGVPQIKSQRLSTQKHKTEKASAPKIKKLKYHQYIPPDKKGDAGPLLDLDSSHAKILQQQQFFLQLQILSQQQHSYHARLPADRDPPPSSSPSNLTSTSFPPDSSPRIHIGPSSGTKVSSLRPNLDEMKVAELKCELKLRRLPVSGTRKDLIERLRTYQELCSTASPTAGGPSEPEPGRARPRSKTGGSFGASEPSPQRLLRCDGPGLPNGANPAEIGFNSDPLGELMSSPASDPSLRPLTTALASAAVKQERRRSGPAPCRFSLKSTSLQERSSVSSAAPAITAATPPATVDKDRMLQEKDKQIAELTRMLLQNHRLVEELRMQLGNSNRDAPEAHVLKRVKEEPPDRSTSPSLVVLSEEEVIAIKKETVEEEIASKMPLQASSPTQQPHSQTHPQLQQKQVCLQDSARQLAQQQAISRLLLMQRNTKKPQHAAQSVNEAPEAHRKPRPQKQRRSQKRHLQTQSEQRRPQLEKMRPERQVLLRKQESVAKKHQQQNNKLQPVQTQNRMHPQQQQDLLSNGSRPAVVGDSKRKPILIPLTNHITGDRGKASNPDLPQFFNDTPSLKNKTEACQERVELQEAAAHRPSAPRRLQSPQTWKNSPSPFCQTEMFPGLDVLLSPLSSDSVDTAASPSHDKLRDEDFIDLILQTGETPDTLKDARDFSFSSPRPSPLHLLLSPPNSPISAALQHDSPLQPWTPAKGLDYKQHFDLCGGGRLEDFLEGIPGKPLHGVEPGSLLTLFDDQIMCTTCILEPAAVDSSDRERSADRKEWLGFPVGGESEWETSTLVPRTPPSVFSADFLDCSDLHMDWDS</sequence>
<dbReference type="STRING" id="8083.ENSXMAP00000001261"/>
<evidence type="ECO:0000256" key="5">
    <source>
        <dbReference type="ARBA" id="ARBA00023163"/>
    </source>
</evidence>
<dbReference type="SMART" id="SM00513">
    <property type="entry name" value="SAP"/>
    <property type="match status" value="1"/>
</dbReference>
<reference evidence="9" key="4">
    <citation type="submission" date="2025-09" db="UniProtKB">
        <authorList>
            <consortium name="Ensembl"/>
        </authorList>
    </citation>
    <scope>IDENTIFICATION</scope>
    <source>
        <strain evidence="9">JP 163 A</strain>
    </source>
</reference>
<evidence type="ECO:0000313" key="10">
    <source>
        <dbReference type="Proteomes" id="UP000002852"/>
    </source>
</evidence>
<dbReference type="InParanoid" id="M3ZGB9"/>
<dbReference type="RefSeq" id="XP_023204400.1">
    <property type="nucleotide sequence ID" value="XM_023348632.1"/>
</dbReference>
<dbReference type="RefSeq" id="XP_023204401.1">
    <property type="nucleotide sequence ID" value="XM_023348633.1"/>
</dbReference>
<keyword evidence="6" id="KW-0539">Nucleus</keyword>
<keyword evidence="4" id="KW-0175">Coiled coil</keyword>
<feature type="compositionally biased region" description="Polar residues" evidence="7">
    <location>
        <begin position="283"/>
        <end position="292"/>
    </location>
</feature>
<dbReference type="Pfam" id="PF02037">
    <property type="entry name" value="SAP"/>
    <property type="match status" value="1"/>
</dbReference>
<dbReference type="PANTHER" id="PTHR22793:SF6">
    <property type="entry name" value="MYOCARDIN-RELATED TRANSCRIPTION FACTOR A"/>
    <property type="match status" value="1"/>
</dbReference>
<evidence type="ECO:0000256" key="6">
    <source>
        <dbReference type="ARBA" id="ARBA00023242"/>
    </source>
</evidence>
<protein>
    <submittedName>
        <fullName evidence="9">MKL/myocardin-like protein 1</fullName>
    </submittedName>
</protein>
<feature type="region of interest" description="Disordered" evidence="7">
    <location>
        <begin position="750"/>
        <end position="770"/>
    </location>
</feature>
<dbReference type="FunFam" id="1.10.720.30:FF:000002">
    <property type="entry name" value="Myocardin related transcription factor A"/>
    <property type="match status" value="1"/>
</dbReference>
<feature type="compositionally biased region" description="Low complexity" evidence="7">
    <location>
        <begin position="261"/>
        <end position="272"/>
    </location>
</feature>
<feature type="compositionally biased region" description="Basic and acidic residues" evidence="7">
    <location>
        <begin position="636"/>
        <end position="660"/>
    </location>
</feature>
<dbReference type="HOGENOM" id="CLU_007042_1_0_1"/>
<evidence type="ECO:0000256" key="4">
    <source>
        <dbReference type="ARBA" id="ARBA00023054"/>
    </source>
</evidence>
<dbReference type="GeneID" id="102233930"/>
<dbReference type="GeneTree" id="ENSGT00950000182979"/>
<comment type="subcellular location">
    <subcellularLocation>
        <location evidence="1">Nucleus</location>
    </subcellularLocation>
</comment>
<reference evidence="9" key="3">
    <citation type="submission" date="2025-08" db="UniProtKB">
        <authorList>
            <consortium name="Ensembl"/>
        </authorList>
    </citation>
    <scope>IDENTIFICATION</scope>
    <source>
        <strain evidence="9">JP 163 A</strain>
    </source>
</reference>
<evidence type="ECO:0000256" key="1">
    <source>
        <dbReference type="ARBA" id="ARBA00004123"/>
    </source>
</evidence>
<feature type="compositionally biased region" description="Low complexity" evidence="7">
    <location>
        <begin position="552"/>
        <end position="570"/>
    </location>
</feature>
<dbReference type="InterPro" id="IPR036361">
    <property type="entry name" value="SAP_dom_sf"/>
</dbReference>
<evidence type="ECO:0000313" key="9">
    <source>
        <dbReference type="Ensembl" id="ENSXMAP00000001261.2"/>
    </source>
</evidence>
<feature type="region of interest" description="Disordered" evidence="7">
    <location>
        <begin position="245"/>
        <end position="292"/>
    </location>
</feature>
<dbReference type="PROSITE" id="PS50800">
    <property type="entry name" value="SAP"/>
    <property type="match status" value="1"/>
</dbReference>
<accession>M3ZGB9</accession>
<organism evidence="9 10">
    <name type="scientific">Xiphophorus maculatus</name>
    <name type="common">Southern platyfish</name>
    <name type="synonym">Platypoecilus maculatus</name>
    <dbReference type="NCBI Taxonomy" id="8083"/>
    <lineage>
        <taxon>Eukaryota</taxon>
        <taxon>Metazoa</taxon>
        <taxon>Chordata</taxon>
        <taxon>Craniata</taxon>
        <taxon>Vertebrata</taxon>
        <taxon>Euteleostomi</taxon>
        <taxon>Actinopterygii</taxon>
        <taxon>Neopterygii</taxon>
        <taxon>Teleostei</taxon>
        <taxon>Neoteleostei</taxon>
        <taxon>Acanthomorphata</taxon>
        <taxon>Ovalentaria</taxon>
        <taxon>Atherinomorphae</taxon>
        <taxon>Cyprinodontiformes</taxon>
        <taxon>Poeciliidae</taxon>
        <taxon>Poeciliinae</taxon>
        <taxon>Xiphophorus</taxon>
    </lineage>
</organism>
<dbReference type="Proteomes" id="UP000002852">
    <property type="component" value="Unassembled WGS sequence"/>
</dbReference>
<reference evidence="10" key="1">
    <citation type="submission" date="2012-01" db="EMBL/GenBank/DDBJ databases">
        <authorList>
            <person name="Walter R."/>
            <person name="Schartl M."/>
            <person name="Warren W."/>
        </authorList>
    </citation>
    <scope>NUCLEOTIDE SEQUENCE [LARGE SCALE GENOMIC DNA]</scope>
    <source>
        <strain evidence="10">JP 163 A</strain>
    </source>
</reference>
<name>M3ZGB9_XIPMA</name>
<dbReference type="Gene3D" id="6.10.140.2040">
    <property type="match status" value="1"/>
</dbReference>
<keyword evidence="5" id="KW-0804">Transcription</keyword>
<keyword evidence="3" id="KW-0805">Transcription regulation</keyword>
<dbReference type="Gene3D" id="6.10.150.10">
    <property type="match status" value="1"/>
</dbReference>
<keyword evidence="2" id="KW-0677">Repeat</keyword>
<feature type="compositionally biased region" description="Basic and acidic residues" evidence="7">
    <location>
        <begin position="114"/>
        <end position="128"/>
    </location>
</feature>
<feature type="compositionally biased region" description="Polar residues" evidence="7">
    <location>
        <begin position="665"/>
        <end position="692"/>
    </location>
</feature>
<feature type="compositionally biased region" description="Basic and acidic residues" evidence="7">
    <location>
        <begin position="40"/>
        <end position="50"/>
    </location>
</feature>
<feature type="region of interest" description="Disordered" evidence="7">
    <location>
        <begin position="421"/>
        <end position="451"/>
    </location>
</feature>
<dbReference type="eggNOG" id="ENOG502R5FB">
    <property type="taxonomic scope" value="Eukaryota"/>
</dbReference>
<dbReference type="Gene3D" id="1.10.720.30">
    <property type="entry name" value="SAP domain"/>
    <property type="match status" value="1"/>
</dbReference>
<keyword evidence="10" id="KW-1185">Reference proteome</keyword>
<dbReference type="GO" id="GO:0051145">
    <property type="term" value="P:smooth muscle cell differentiation"/>
    <property type="evidence" value="ECO:0007669"/>
    <property type="project" value="TreeGrafter"/>
</dbReference>
<dbReference type="GO" id="GO:0045944">
    <property type="term" value="P:positive regulation of transcription by RNA polymerase II"/>
    <property type="evidence" value="ECO:0007669"/>
    <property type="project" value="TreeGrafter"/>
</dbReference>
<feature type="compositionally biased region" description="Basic residues" evidence="7">
    <location>
        <begin position="616"/>
        <end position="631"/>
    </location>
</feature>
<feature type="region of interest" description="Disordered" evidence="7">
    <location>
        <begin position="1"/>
        <end position="79"/>
    </location>
</feature>
<feature type="region of interest" description="Disordered" evidence="7">
    <location>
        <begin position="552"/>
        <end position="572"/>
    </location>
</feature>
<dbReference type="SUPFAM" id="SSF68906">
    <property type="entry name" value="SAP domain"/>
    <property type="match status" value="1"/>
</dbReference>
<evidence type="ECO:0000256" key="2">
    <source>
        <dbReference type="ARBA" id="ARBA00022737"/>
    </source>
</evidence>
<feature type="compositionally biased region" description="Polar residues" evidence="7">
    <location>
        <begin position="435"/>
        <end position="448"/>
    </location>
</feature>
<evidence type="ECO:0000259" key="8">
    <source>
        <dbReference type="PROSITE" id="PS50800"/>
    </source>
</evidence>
<dbReference type="PANTHER" id="PTHR22793">
    <property type="entry name" value="MYOCARDIN-RELATED TRANSCRIPTION FACTOR-RELATED"/>
    <property type="match status" value="1"/>
</dbReference>
<dbReference type="AlphaFoldDB" id="M3ZGB9"/>
<dbReference type="GO" id="GO:0005634">
    <property type="term" value="C:nucleus"/>
    <property type="evidence" value="ECO:0007669"/>
    <property type="project" value="UniProtKB-SubCell"/>
</dbReference>
<dbReference type="OMA" id="IEARQEC"/>
<dbReference type="GO" id="GO:0003713">
    <property type="term" value="F:transcription coactivator activity"/>
    <property type="evidence" value="ECO:0007669"/>
    <property type="project" value="UniProtKB-ARBA"/>
</dbReference>
<proteinExistence type="predicted"/>
<feature type="domain" description="SAP" evidence="8">
    <location>
        <begin position="295"/>
        <end position="329"/>
    </location>
</feature>
<evidence type="ECO:0000256" key="3">
    <source>
        <dbReference type="ARBA" id="ARBA00023015"/>
    </source>
</evidence>
<dbReference type="InterPro" id="IPR043451">
    <property type="entry name" value="Myocardin-like"/>
</dbReference>
<reference evidence="10" key="2">
    <citation type="journal article" date="2013" name="Nat. Genet.">
        <title>The genome of the platyfish, Xiphophorus maculatus, provides insights into evolutionary adaptation and several complex traits.</title>
        <authorList>
            <person name="Schartl M."/>
            <person name="Walter R.B."/>
            <person name="Shen Y."/>
            <person name="Garcia T."/>
            <person name="Catchen J."/>
            <person name="Amores A."/>
            <person name="Braasch I."/>
            <person name="Chalopin D."/>
            <person name="Volff J.N."/>
            <person name="Lesch K.P."/>
            <person name="Bisazza A."/>
            <person name="Minx P."/>
            <person name="Hillier L."/>
            <person name="Wilson R.K."/>
            <person name="Fuerstenberg S."/>
            <person name="Boore J."/>
            <person name="Searle S."/>
            <person name="Postlethwait J.H."/>
            <person name="Warren W.C."/>
        </authorList>
    </citation>
    <scope>NUCLEOTIDE SEQUENCE [LARGE SCALE GENOMIC DNA]</scope>
    <source>
        <strain evidence="10">JP 163 A</strain>
    </source>
</reference>
<feature type="region of interest" description="Disordered" evidence="7">
    <location>
        <begin position="333"/>
        <end position="405"/>
    </location>
</feature>
<dbReference type="Ensembl" id="ENSXMAT00000001264.2">
    <property type="protein sequence ID" value="ENSXMAP00000001261.2"/>
    <property type="gene ID" value="ENSXMAG00000001274.2"/>
</dbReference>
<feature type="region of interest" description="Disordered" evidence="7">
    <location>
        <begin position="597"/>
        <end position="698"/>
    </location>
</feature>